<dbReference type="PROSITE" id="PS50011">
    <property type="entry name" value="PROTEIN_KINASE_DOM"/>
    <property type="match status" value="1"/>
</dbReference>
<evidence type="ECO:0000256" key="2">
    <source>
        <dbReference type="ARBA" id="ARBA00022840"/>
    </source>
</evidence>
<dbReference type="PANTHER" id="PTHR27005:SF466">
    <property type="entry name" value="NON-FUNCTIONAL PSEUDOKINASE ZED1-LIKE"/>
    <property type="match status" value="1"/>
</dbReference>
<dbReference type="InterPro" id="IPR008271">
    <property type="entry name" value="Ser/Thr_kinase_AS"/>
</dbReference>
<proteinExistence type="predicted"/>
<dbReference type="InterPro" id="IPR001245">
    <property type="entry name" value="Ser-Thr/Tyr_kinase_cat_dom"/>
</dbReference>
<dbReference type="GO" id="GO:0005886">
    <property type="term" value="C:plasma membrane"/>
    <property type="evidence" value="ECO:0007669"/>
    <property type="project" value="TreeGrafter"/>
</dbReference>
<dbReference type="EMBL" id="CM018033">
    <property type="protein sequence ID" value="KAA8545725.1"/>
    <property type="molecule type" value="Genomic_DNA"/>
</dbReference>
<dbReference type="Pfam" id="PF07714">
    <property type="entry name" value="PK_Tyr_Ser-Thr"/>
    <property type="match status" value="1"/>
</dbReference>
<comment type="catalytic activity">
    <reaction evidence="4">
        <text>L-threonyl-[protein] + ATP = O-phospho-L-threonyl-[protein] + ADP + H(+)</text>
        <dbReference type="Rhea" id="RHEA:46608"/>
        <dbReference type="Rhea" id="RHEA-COMP:11060"/>
        <dbReference type="Rhea" id="RHEA-COMP:11605"/>
        <dbReference type="ChEBI" id="CHEBI:15378"/>
        <dbReference type="ChEBI" id="CHEBI:30013"/>
        <dbReference type="ChEBI" id="CHEBI:30616"/>
        <dbReference type="ChEBI" id="CHEBI:61977"/>
        <dbReference type="ChEBI" id="CHEBI:456216"/>
    </reaction>
</comment>
<keyword evidence="7" id="KW-1185">Reference proteome</keyword>
<dbReference type="AlphaFoldDB" id="A0A5J5BRW4"/>
<keyword evidence="2" id="KW-0067">ATP-binding</keyword>
<reference evidence="6 7" key="1">
    <citation type="submission" date="2019-09" db="EMBL/GenBank/DDBJ databases">
        <title>A chromosome-level genome assembly of the Chinese tupelo Nyssa sinensis.</title>
        <authorList>
            <person name="Yang X."/>
            <person name="Kang M."/>
            <person name="Yang Y."/>
            <person name="Xiong H."/>
            <person name="Wang M."/>
            <person name="Zhang Z."/>
            <person name="Wang Z."/>
            <person name="Wu H."/>
            <person name="Ma T."/>
            <person name="Liu J."/>
            <person name="Xi Z."/>
        </authorList>
    </citation>
    <scope>NUCLEOTIDE SEQUENCE [LARGE SCALE GENOMIC DNA]</scope>
    <source>
        <strain evidence="6">J267</strain>
        <tissue evidence="6">Leaf</tissue>
    </source>
</reference>
<gene>
    <name evidence="6" type="ORF">F0562_020824</name>
</gene>
<dbReference type="PROSITE" id="PS00108">
    <property type="entry name" value="PROTEIN_KINASE_ST"/>
    <property type="match status" value="1"/>
</dbReference>
<comment type="catalytic activity">
    <reaction evidence="3">
        <text>L-seryl-[protein] + ATP = O-phospho-L-seryl-[protein] + ADP + H(+)</text>
        <dbReference type="Rhea" id="RHEA:17989"/>
        <dbReference type="Rhea" id="RHEA-COMP:9863"/>
        <dbReference type="Rhea" id="RHEA-COMP:11604"/>
        <dbReference type="ChEBI" id="CHEBI:15378"/>
        <dbReference type="ChEBI" id="CHEBI:29999"/>
        <dbReference type="ChEBI" id="CHEBI:30616"/>
        <dbReference type="ChEBI" id="CHEBI:83421"/>
        <dbReference type="ChEBI" id="CHEBI:456216"/>
    </reaction>
</comment>
<evidence type="ECO:0000313" key="7">
    <source>
        <dbReference type="Proteomes" id="UP000325577"/>
    </source>
</evidence>
<dbReference type="Gene3D" id="3.30.200.20">
    <property type="entry name" value="Phosphorylase Kinase, domain 1"/>
    <property type="match status" value="1"/>
</dbReference>
<evidence type="ECO:0000313" key="6">
    <source>
        <dbReference type="EMBL" id="KAA8545725.1"/>
    </source>
</evidence>
<dbReference type="PANTHER" id="PTHR27005">
    <property type="entry name" value="WALL-ASSOCIATED RECEPTOR KINASE-LIKE 21"/>
    <property type="match status" value="1"/>
</dbReference>
<dbReference type="GO" id="GO:0004674">
    <property type="term" value="F:protein serine/threonine kinase activity"/>
    <property type="evidence" value="ECO:0007669"/>
    <property type="project" value="TreeGrafter"/>
</dbReference>
<evidence type="ECO:0000256" key="4">
    <source>
        <dbReference type="ARBA" id="ARBA00047951"/>
    </source>
</evidence>
<dbReference type="SUPFAM" id="SSF56112">
    <property type="entry name" value="Protein kinase-like (PK-like)"/>
    <property type="match status" value="1"/>
</dbReference>
<dbReference type="InterPro" id="IPR045274">
    <property type="entry name" value="WAK-like"/>
</dbReference>
<dbReference type="InterPro" id="IPR011009">
    <property type="entry name" value="Kinase-like_dom_sf"/>
</dbReference>
<evidence type="ECO:0000259" key="5">
    <source>
        <dbReference type="PROSITE" id="PS50011"/>
    </source>
</evidence>
<feature type="domain" description="Protein kinase" evidence="5">
    <location>
        <begin position="61"/>
        <end position="317"/>
    </location>
</feature>
<protein>
    <recommendedName>
        <fullName evidence="5">Protein kinase domain-containing protein</fullName>
    </recommendedName>
</protein>
<evidence type="ECO:0000256" key="3">
    <source>
        <dbReference type="ARBA" id="ARBA00047558"/>
    </source>
</evidence>
<evidence type="ECO:0000256" key="1">
    <source>
        <dbReference type="ARBA" id="ARBA00022741"/>
    </source>
</evidence>
<dbReference type="GO" id="GO:0005524">
    <property type="term" value="F:ATP binding"/>
    <property type="evidence" value="ECO:0007669"/>
    <property type="project" value="UniProtKB-KW"/>
</dbReference>
<accession>A0A5J5BRW4</accession>
<name>A0A5J5BRW4_9ASTE</name>
<dbReference type="SMART" id="SM00220">
    <property type="entry name" value="S_TKc"/>
    <property type="match status" value="1"/>
</dbReference>
<dbReference type="Gene3D" id="1.10.510.10">
    <property type="entry name" value="Transferase(Phosphotransferase) domain 1"/>
    <property type="match status" value="2"/>
</dbReference>
<keyword evidence="1" id="KW-0547">Nucleotide-binding</keyword>
<dbReference type="OrthoDB" id="75710at2759"/>
<organism evidence="6 7">
    <name type="scientific">Nyssa sinensis</name>
    <dbReference type="NCBI Taxonomy" id="561372"/>
    <lineage>
        <taxon>Eukaryota</taxon>
        <taxon>Viridiplantae</taxon>
        <taxon>Streptophyta</taxon>
        <taxon>Embryophyta</taxon>
        <taxon>Tracheophyta</taxon>
        <taxon>Spermatophyta</taxon>
        <taxon>Magnoliopsida</taxon>
        <taxon>eudicotyledons</taxon>
        <taxon>Gunneridae</taxon>
        <taxon>Pentapetalae</taxon>
        <taxon>asterids</taxon>
        <taxon>Cornales</taxon>
        <taxon>Nyssaceae</taxon>
        <taxon>Nyssa</taxon>
    </lineage>
</organism>
<dbReference type="Proteomes" id="UP000325577">
    <property type="component" value="Linkage Group LG10"/>
</dbReference>
<dbReference type="InterPro" id="IPR000719">
    <property type="entry name" value="Prot_kinase_dom"/>
</dbReference>
<dbReference type="GO" id="GO:0007166">
    <property type="term" value="P:cell surface receptor signaling pathway"/>
    <property type="evidence" value="ECO:0007669"/>
    <property type="project" value="InterPro"/>
</dbReference>
<sequence>MGLWRRISSLIFKPNAKQLPSSFLKNGSMLLEEFMDSCNGSYNIPIRNFSAKQILRATNNFDQHQLILKDGFFKIYKGSLEERLILVKKFDDDFQFSPPEAIRDIVITSQTRSHRNVARLFGCCLEFEGPALVYEHSGDVPLRNLLIDRYKASGHEDSSLGWKSRLRIAKDIANVVTYLHTALSRPVVHRDLKPNNIMVDQHGIAKLFDFSWSISISPEEEASGVKDQVKGKSAYSLEREEDEINLVDFVKKYVDNDQFTKILDPLILGGGGGIEQEQQLQAFLALALKCIQEKREDRPPMIAVAKELRQIERYIHP</sequence>